<keyword evidence="1" id="KW-0472">Membrane</keyword>
<evidence type="ECO:0000313" key="2">
    <source>
        <dbReference type="EMBL" id="SVB09077.1"/>
    </source>
</evidence>
<reference evidence="2" key="1">
    <citation type="submission" date="2018-05" db="EMBL/GenBank/DDBJ databases">
        <authorList>
            <person name="Lanie J.A."/>
            <person name="Ng W.-L."/>
            <person name="Kazmierczak K.M."/>
            <person name="Andrzejewski T.M."/>
            <person name="Davidsen T.M."/>
            <person name="Wayne K.J."/>
            <person name="Tettelin H."/>
            <person name="Glass J.I."/>
            <person name="Rusch D."/>
            <person name="Podicherti R."/>
            <person name="Tsui H.-C.T."/>
            <person name="Winkler M.E."/>
        </authorList>
    </citation>
    <scope>NUCLEOTIDE SEQUENCE</scope>
</reference>
<gene>
    <name evidence="2" type="ORF">METZ01_LOCUS161931</name>
</gene>
<proteinExistence type="predicted"/>
<evidence type="ECO:0008006" key="3">
    <source>
        <dbReference type="Google" id="ProtNLM"/>
    </source>
</evidence>
<evidence type="ECO:0000256" key="1">
    <source>
        <dbReference type="SAM" id="Phobius"/>
    </source>
</evidence>
<keyword evidence="1" id="KW-1133">Transmembrane helix</keyword>
<feature type="transmembrane region" description="Helical" evidence="1">
    <location>
        <begin position="131"/>
        <end position="148"/>
    </location>
</feature>
<keyword evidence="1" id="KW-0812">Transmembrane</keyword>
<feature type="transmembrane region" description="Helical" evidence="1">
    <location>
        <begin position="365"/>
        <end position="385"/>
    </location>
</feature>
<protein>
    <recommendedName>
        <fullName evidence="3">Glycosyltransferase RgtA/B/C/D-like domain-containing protein</fullName>
    </recommendedName>
</protein>
<organism evidence="2">
    <name type="scientific">marine metagenome</name>
    <dbReference type="NCBI Taxonomy" id="408172"/>
    <lineage>
        <taxon>unclassified sequences</taxon>
        <taxon>metagenomes</taxon>
        <taxon>ecological metagenomes</taxon>
    </lineage>
</organism>
<dbReference type="AlphaFoldDB" id="A0A382B746"/>
<accession>A0A382B746</accession>
<feature type="transmembrane region" description="Helical" evidence="1">
    <location>
        <begin position="169"/>
        <end position="187"/>
    </location>
</feature>
<feature type="transmembrane region" description="Helical" evidence="1">
    <location>
        <begin position="79"/>
        <end position="99"/>
    </location>
</feature>
<feature type="non-terminal residue" evidence="2">
    <location>
        <position position="1"/>
    </location>
</feature>
<feature type="transmembrane region" description="Helical" evidence="1">
    <location>
        <begin position="193"/>
        <end position="215"/>
    </location>
</feature>
<dbReference type="EMBL" id="UINC01028310">
    <property type="protein sequence ID" value="SVB09077.1"/>
    <property type="molecule type" value="Genomic_DNA"/>
</dbReference>
<feature type="transmembrane region" description="Helical" evidence="1">
    <location>
        <begin position="392"/>
        <end position="410"/>
    </location>
</feature>
<feature type="transmembrane region" description="Helical" evidence="1">
    <location>
        <begin position="222"/>
        <end position="243"/>
    </location>
</feature>
<name>A0A382B746_9ZZZZ</name>
<sequence length="700" mass="75951">VMTRLFRLWELRPRVPIVNWGDAAFIMGTLRNVLVSGWYSTSDLVGVPYGQDLRDYPAVGDLLHVAVSWLLVSLTGEPALTLNLFFFGSYFTVFLGAYAGSRMLAIGQWSAVSVGVLYTFLPFHVLHGPSHLFLSSYGAVPLFVALAVRQMGDRPLVDSLPGIRRWRTWLGWVRQPAHLAAIVIVLLGATTGIYYAVFMVATLLFSGIVAGLAHADRRRTSVALAMSLGTGTVVGAQFVPIWWLQRQVGSNSWIVQRGLHDIDYYSLKLSDLVLPVNGHRFQALADLRNESLELSLLGERADALGLVGLVGLVLLAVVASARLVRGLAGGRHGAMALIAGAVFALGTVGGGATVLGVFGLTYLRAWGRISVVVAFCAFAAVGIGLDRVRSRLRGSYALFVMALVVTIGVLDTNPHFPFVPYDHMANAWASEKAFVHRVEDLLGEDAEIFQLPIVPFPENPPVYRMSDYDHLLAYLHSDTLGWSYGGVKGRASDWQQRLAGLSADELAEAVAGVGFDGLWLDRFGYGGELAEIETLLGLPALEGDNGRLAVYDLRPVRAALVETLGSDVVERDAAVLIEPVTVGLGEGFYGLELGAGRRFTWAPERAEIRLRNPTTGTRSVLFSFVAASAVEGQWVLDVEGLPAISRFPLTTDGTFVDLAIEVPSGGLSLKLRTDAPRLETTDPREIRFRILDPLIEPAFD</sequence>
<feature type="transmembrane region" description="Helical" evidence="1">
    <location>
        <begin position="336"/>
        <end position="359"/>
    </location>
</feature>
<feature type="transmembrane region" description="Helical" evidence="1">
    <location>
        <begin position="303"/>
        <end position="324"/>
    </location>
</feature>